<dbReference type="AlphaFoldDB" id="A0A1Y2PG80"/>
<feature type="domain" description="M23ase beta-sheet core" evidence="1">
    <location>
        <begin position="87"/>
        <end position="185"/>
    </location>
</feature>
<evidence type="ECO:0000313" key="2">
    <source>
        <dbReference type="EMBL" id="OSY89435.1"/>
    </source>
</evidence>
<dbReference type="PANTHER" id="PTHR21666">
    <property type="entry name" value="PEPTIDASE-RELATED"/>
    <property type="match status" value="1"/>
</dbReference>
<comment type="caution">
    <text evidence="2">The sequence shown here is derived from an EMBL/GenBank/DDBJ whole genome shotgun (WGS) entry which is preliminary data.</text>
</comment>
<proteinExistence type="predicted"/>
<keyword evidence="3" id="KW-1185">Reference proteome</keyword>
<dbReference type="EMBL" id="LAPZ01000001">
    <property type="protein sequence ID" value="OSY89435.1"/>
    <property type="molecule type" value="Genomic_DNA"/>
</dbReference>
<dbReference type="OrthoDB" id="9801052at2"/>
<dbReference type="RefSeq" id="WP_086029247.1">
    <property type="nucleotide sequence ID" value="NZ_LAPZ01000001.1"/>
</dbReference>
<evidence type="ECO:0000313" key="3">
    <source>
        <dbReference type="Proteomes" id="UP000194221"/>
    </source>
</evidence>
<dbReference type="Gene3D" id="2.70.70.10">
    <property type="entry name" value="Glucose Permease (Domain IIA)"/>
    <property type="match status" value="1"/>
</dbReference>
<dbReference type="STRING" id="1635173.WH52_02020"/>
<dbReference type="InterPro" id="IPR011055">
    <property type="entry name" value="Dup_hybrid_motif"/>
</dbReference>
<organism evidence="2 3">
    <name type="scientific">Tenacibaculum holothuriorum</name>
    <dbReference type="NCBI Taxonomy" id="1635173"/>
    <lineage>
        <taxon>Bacteria</taxon>
        <taxon>Pseudomonadati</taxon>
        <taxon>Bacteroidota</taxon>
        <taxon>Flavobacteriia</taxon>
        <taxon>Flavobacteriales</taxon>
        <taxon>Flavobacteriaceae</taxon>
        <taxon>Tenacibaculum</taxon>
    </lineage>
</organism>
<evidence type="ECO:0000259" key="1">
    <source>
        <dbReference type="Pfam" id="PF01551"/>
    </source>
</evidence>
<dbReference type="SUPFAM" id="SSF51261">
    <property type="entry name" value="Duplicated hybrid motif"/>
    <property type="match status" value="1"/>
</dbReference>
<accession>A0A1Y2PG80</accession>
<dbReference type="Proteomes" id="UP000194221">
    <property type="component" value="Unassembled WGS sequence"/>
</dbReference>
<dbReference type="InterPro" id="IPR016047">
    <property type="entry name" value="M23ase_b-sheet_dom"/>
</dbReference>
<dbReference type="GO" id="GO:0004222">
    <property type="term" value="F:metalloendopeptidase activity"/>
    <property type="evidence" value="ECO:0007669"/>
    <property type="project" value="TreeGrafter"/>
</dbReference>
<protein>
    <submittedName>
        <fullName evidence="2">Peptidase M23</fullName>
    </submittedName>
</protein>
<dbReference type="CDD" id="cd12797">
    <property type="entry name" value="M23_peptidase"/>
    <property type="match status" value="1"/>
</dbReference>
<dbReference type="Pfam" id="PF01551">
    <property type="entry name" value="Peptidase_M23"/>
    <property type="match status" value="1"/>
</dbReference>
<dbReference type="InterPro" id="IPR050570">
    <property type="entry name" value="Cell_wall_metabolism_enzyme"/>
</dbReference>
<gene>
    <name evidence="2" type="ORF">WH52_02020</name>
</gene>
<dbReference type="InParanoid" id="A0A1Y2PG80"/>
<sequence length="219" mass="24844">MEQFLHSISTKPLKVIDNSIGLLEYIPISISSDNPDLNFDISSSKEWEVYIDSYLKRNNKKVAFGGYLEKRDIYSRSDYFEGNDRNIHLGVDFWCDAGTNVLAVLEGEVHSIGNNQNYGDYGPTLILKHLIEGKEFYSLYGHLSAKSIESLKKGKKVRRGEAIAKLGTSNENGDYAPHLHFQIIIDIENYKGDYPGVCNIHDLDFYKKNCPNPLSLCKL</sequence>
<name>A0A1Y2PG80_9FLAO</name>
<dbReference type="PANTHER" id="PTHR21666:SF285">
    <property type="entry name" value="M23 FAMILY METALLOPEPTIDASE"/>
    <property type="match status" value="1"/>
</dbReference>
<reference evidence="2 3" key="1">
    <citation type="submission" date="2015-03" db="EMBL/GenBank/DDBJ databases">
        <title>Genome sequence of Tenacibaculum sp. S2-2, isolated from intestinal microbiota of sea cucumber, Apostichopus japonicas.</title>
        <authorList>
            <person name="Shao Z."/>
            <person name="Wang L."/>
            <person name="Li X."/>
        </authorList>
    </citation>
    <scope>NUCLEOTIDE SEQUENCE [LARGE SCALE GENOMIC DNA]</scope>
    <source>
        <strain evidence="2 3">S2-2</strain>
    </source>
</reference>